<proteinExistence type="predicted"/>
<feature type="transmembrane region" description="Helical" evidence="1">
    <location>
        <begin position="88"/>
        <end position="113"/>
    </location>
</feature>
<evidence type="ECO:0000313" key="2">
    <source>
        <dbReference type="EMBL" id="CAD9861764.1"/>
    </source>
</evidence>
<gene>
    <name evidence="2" type="ORF">FJAP1339_LOCUS4286</name>
    <name evidence="3" type="ORF">FJAP1339_LOCUS4287</name>
</gene>
<dbReference type="AlphaFoldDB" id="A0A6U1MVE0"/>
<protein>
    <submittedName>
        <fullName evidence="3">Uncharacterized protein</fullName>
    </submittedName>
</protein>
<evidence type="ECO:0000256" key="1">
    <source>
        <dbReference type="SAM" id="Phobius"/>
    </source>
</evidence>
<dbReference type="EMBL" id="HBHR01008886">
    <property type="protein sequence ID" value="CAD9861765.1"/>
    <property type="molecule type" value="Transcribed_RNA"/>
</dbReference>
<feature type="transmembrane region" description="Helical" evidence="1">
    <location>
        <begin position="23"/>
        <end position="48"/>
    </location>
</feature>
<keyword evidence="1" id="KW-1133">Transmembrane helix</keyword>
<accession>A0A6U1MVE0</accession>
<keyword evidence="1" id="KW-0472">Membrane</keyword>
<evidence type="ECO:0000313" key="3">
    <source>
        <dbReference type="EMBL" id="CAD9861765.1"/>
    </source>
</evidence>
<dbReference type="EMBL" id="HBHR01008885">
    <property type="protein sequence ID" value="CAD9861764.1"/>
    <property type="molecule type" value="Transcribed_RNA"/>
</dbReference>
<sequence>MKTQGKAGFKSTSIWTNKISRKAAIYTTTIAGGAVVGCYTLPGLAWAVGLSKIGPVAGGMFASMQSAGWLAGTFSSVMSGMQSVAMGGAWSTAVSTATTAAGGLAGAATPLLWRKVQKRSKL</sequence>
<reference evidence="3" key="1">
    <citation type="submission" date="2021-01" db="EMBL/GenBank/DDBJ databases">
        <authorList>
            <person name="Corre E."/>
            <person name="Pelletier E."/>
            <person name="Niang G."/>
            <person name="Scheremetjew M."/>
            <person name="Finn R."/>
            <person name="Kale V."/>
            <person name="Holt S."/>
            <person name="Cochrane G."/>
            <person name="Meng A."/>
            <person name="Brown T."/>
            <person name="Cohen L."/>
        </authorList>
    </citation>
    <scope>NUCLEOTIDE SEQUENCE</scope>
    <source>
        <strain evidence="3">CCMP1661</strain>
    </source>
</reference>
<organism evidence="3">
    <name type="scientific">Fibrocapsa japonica</name>
    <dbReference type="NCBI Taxonomy" id="94617"/>
    <lineage>
        <taxon>Eukaryota</taxon>
        <taxon>Sar</taxon>
        <taxon>Stramenopiles</taxon>
        <taxon>Ochrophyta</taxon>
        <taxon>Raphidophyceae</taxon>
        <taxon>Chattonellales</taxon>
        <taxon>Chattonellaceae</taxon>
        <taxon>Fibrocapsa</taxon>
    </lineage>
</organism>
<name>A0A6U1MVE0_9STRA</name>
<keyword evidence="1" id="KW-0812">Transmembrane</keyword>